<dbReference type="InterPro" id="IPR016169">
    <property type="entry name" value="FAD-bd_PCMH_sub2"/>
</dbReference>
<protein>
    <submittedName>
        <fullName evidence="4">FAD-linked oxidase</fullName>
    </submittedName>
</protein>
<keyword evidence="2" id="KW-0274">FAD</keyword>
<dbReference type="PANTHER" id="PTHR43762">
    <property type="entry name" value="L-GULONOLACTONE OXIDASE"/>
    <property type="match status" value="1"/>
</dbReference>
<gene>
    <name evidence="4" type="ORF">CJU94_08765</name>
</gene>
<dbReference type="OrthoDB" id="1489106at2"/>
<keyword evidence="1" id="KW-0285">Flavoprotein</keyword>
<dbReference type="GO" id="GO:0071949">
    <property type="term" value="F:FAD binding"/>
    <property type="evidence" value="ECO:0007669"/>
    <property type="project" value="InterPro"/>
</dbReference>
<evidence type="ECO:0000313" key="5">
    <source>
        <dbReference type="Proteomes" id="UP000215158"/>
    </source>
</evidence>
<accession>A0A248VHB7</accession>
<dbReference type="Pfam" id="PF09129">
    <property type="entry name" value="Chol_subst-bind"/>
    <property type="match status" value="1"/>
</dbReference>
<sequence>MGTEIFFPSTGIRANVTHSLQDVLTPAPRRKFIADIVRLSVAGVVTGWTPVYQIAAHAQGAAPVPANFPAGIPLYKQAFQNWSGEIAIADVWTASPDTPAAVVTIVNWARANGYRIRPRGYMHNWSPLTIDRTSGASQVVLLDMTRSLNAVTVDTSSQPARVTAQTGISMEALLATLEKFGLGVTASPAPGDITLGGALAIGAHGTAIPASGETALKGHTYGSLSNLILSLTAVVFDAQKQQYALRTFKRTDPDIGALLVHLGRALIVEATLEAGVNQRLRCQSFVDIPASELFAPAKSGGRTIESFLERTGRMEAIWFPFTSCPWLKVWTVQSRKPLFSREVTKPYNYSFSDSIPQPLAELIKRIVIGGERHLTPAFGQLQMGIVMAGLGVTFSGDIWGWSRNVLQYVRPSTLRVTANGYAVLARRADVQRVIHEFVQFYQNRVEAYRQRGEYPMNGPVEIRVTGLDQPADAGPGAATPSLAALKPRPDHPEWSIAVYFDILTMPGTPAANGFYREIEQWMMSNYAGSYATVRPEWSKGWAYTNAAAWQDSVMIGSTIPNLYSEGQPSGATWNTARNTLNRHDPHRIFSSTLLDCLLP</sequence>
<dbReference type="RefSeq" id="WP_095418350.1">
    <property type="nucleotide sequence ID" value="NZ_CP022989.1"/>
</dbReference>
<dbReference type="PROSITE" id="PS51387">
    <property type="entry name" value="FAD_PCMH"/>
    <property type="match status" value="1"/>
</dbReference>
<dbReference type="Gene3D" id="3.30.43.10">
    <property type="entry name" value="Uridine Diphospho-n-acetylenolpyruvylglucosamine Reductase, domain 2"/>
    <property type="match status" value="1"/>
</dbReference>
<name>A0A248VHB7_9BURK</name>
<dbReference type="InterPro" id="IPR010031">
    <property type="entry name" value="FAD_lactone_oxidase-like"/>
</dbReference>
<dbReference type="InterPro" id="IPR016166">
    <property type="entry name" value="FAD-bd_PCMH"/>
</dbReference>
<dbReference type="InterPro" id="IPR016164">
    <property type="entry name" value="FAD-linked_Oxase-like_C"/>
</dbReference>
<dbReference type="Gene3D" id="3.40.462.10">
    <property type="entry name" value="FAD-linked oxidases, C-terminal domain"/>
    <property type="match status" value="1"/>
</dbReference>
<dbReference type="Gene3D" id="3.30.465.10">
    <property type="match status" value="1"/>
</dbReference>
<dbReference type="InterPro" id="IPR006094">
    <property type="entry name" value="Oxid_FAD_bind_N"/>
</dbReference>
<dbReference type="InterPro" id="IPR016171">
    <property type="entry name" value="Vanillyl_alc_oxidase_C-sub2"/>
</dbReference>
<dbReference type="InterPro" id="IPR036318">
    <property type="entry name" value="FAD-bd_PCMH-like_sf"/>
</dbReference>
<evidence type="ECO:0000256" key="2">
    <source>
        <dbReference type="ARBA" id="ARBA00022827"/>
    </source>
</evidence>
<dbReference type="AlphaFoldDB" id="A0A248VHB7"/>
<evidence type="ECO:0000313" key="4">
    <source>
        <dbReference type="EMBL" id="ASV98252.1"/>
    </source>
</evidence>
<keyword evidence="5" id="KW-1185">Reference proteome</keyword>
<dbReference type="SUPFAM" id="SSF56176">
    <property type="entry name" value="FAD-binding/transporter-associated domain-like"/>
    <property type="match status" value="1"/>
</dbReference>
<dbReference type="Gene3D" id="1.10.45.10">
    <property type="entry name" value="Vanillyl-alcohol Oxidase, Chain A, domain 4"/>
    <property type="match status" value="1"/>
</dbReference>
<dbReference type="EMBL" id="CP022989">
    <property type="protein sequence ID" value="ASV98252.1"/>
    <property type="molecule type" value="Genomic_DNA"/>
</dbReference>
<proteinExistence type="predicted"/>
<reference evidence="4 5" key="1">
    <citation type="submission" date="2017-08" db="EMBL/GenBank/DDBJ databases">
        <title>Identification and genetic characteristics of simultaneous BTEX- and naphthalene-degrading Paraburkholderia sp. BN5 isolated from petroleum-contaminated soil.</title>
        <authorList>
            <person name="Lee Y."/>
            <person name="Jeon C.O."/>
        </authorList>
    </citation>
    <scope>NUCLEOTIDE SEQUENCE [LARGE SCALE GENOMIC DNA]</scope>
    <source>
        <strain evidence="4 5">BN5</strain>
    </source>
</reference>
<dbReference type="SUPFAM" id="SSF55103">
    <property type="entry name" value="FAD-linked oxidases, C-terminal domain"/>
    <property type="match status" value="1"/>
</dbReference>
<dbReference type="KEGG" id="parb:CJU94_08765"/>
<dbReference type="Proteomes" id="UP000215158">
    <property type="component" value="Chromosome 1"/>
</dbReference>
<evidence type="ECO:0000259" key="3">
    <source>
        <dbReference type="PROSITE" id="PS51387"/>
    </source>
</evidence>
<dbReference type="GO" id="GO:0016899">
    <property type="term" value="F:oxidoreductase activity, acting on the CH-OH group of donors, oxygen as acceptor"/>
    <property type="evidence" value="ECO:0007669"/>
    <property type="project" value="InterPro"/>
</dbReference>
<dbReference type="InterPro" id="IPR016167">
    <property type="entry name" value="FAD-bd_PCMH_sub1"/>
</dbReference>
<feature type="domain" description="FAD-binding PCMH-type" evidence="3">
    <location>
        <begin position="85"/>
        <end position="277"/>
    </location>
</feature>
<dbReference type="InterPro" id="IPR016170">
    <property type="entry name" value="Cytok_DH_C_sf"/>
</dbReference>
<dbReference type="InterPro" id="IPR015213">
    <property type="entry name" value="Cholesterol_OX_subst-bd"/>
</dbReference>
<organism evidence="4 5">
    <name type="scientific">Paraburkholderia aromaticivorans</name>
    <dbReference type="NCBI Taxonomy" id="2026199"/>
    <lineage>
        <taxon>Bacteria</taxon>
        <taxon>Pseudomonadati</taxon>
        <taxon>Pseudomonadota</taxon>
        <taxon>Betaproteobacteria</taxon>
        <taxon>Burkholderiales</taxon>
        <taxon>Burkholderiaceae</taxon>
        <taxon>Paraburkholderia</taxon>
    </lineage>
</organism>
<dbReference type="Pfam" id="PF01565">
    <property type="entry name" value="FAD_binding_4"/>
    <property type="match status" value="1"/>
</dbReference>
<evidence type="ECO:0000256" key="1">
    <source>
        <dbReference type="ARBA" id="ARBA00022630"/>
    </source>
</evidence>
<dbReference type="PANTHER" id="PTHR43762:SF1">
    <property type="entry name" value="D-ARABINONO-1,4-LACTONE OXIDASE"/>
    <property type="match status" value="1"/>
</dbReference>